<evidence type="ECO:0000256" key="1">
    <source>
        <dbReference type="SAM" id="SignalP"/>
    </source>
</evidence>
<protein>
    <recommendedName>
        <fullName evidence="3">SH3b domain-containing protein</fullName>
    </recommendedName>
</protein>
<evidence type="ECO:0000313" key="2">
    <source>
        <dbReference type="EMBL" id="CAE0670868.1"/>
    </source>
</evidence>
<proteinExistence type="predicted"/>
<accession>A0A7S3Z3T1</accession>
<dbReference type="PROSITE" id="PS51257">
    <property type="entry name" value="PROKAR_LIPOPROTEIN"/>
    <property type="match status" value="1"/>
</dbReference>
<name>A0A7S3Z3T1_9EUKA</name>
<reference evidence="2" key="1">
    <citation type="submission" date="2021-01" db="EMBL/GenBank/DDBJ databases">
        <authorList>
            <person name="Corre E."/>
            <person name="Pelletier E."/>
            <person name="Niang G."/>
            <person name="Scheremetjew M."/>
            <person name="Finn R."/>
            <person name="Kale V."/>
            <person name="Holt S."/>
            <person name="Cochrane G."/>
            <person name="Meng A."/>
            <person name="Brown T."/>
            <person name="Cohen L."/>
        </authorList>
    </citation>
    <scope>NUCLEOTIDE SEQUENCE</scope>
    <source>
        <strain evidence="2">CCCM811</strain>
    </source>
</reference>
<feature type="signal peptide" evidence="1">
    <location>
        <begin position="1"/>
        <end position="23"/>
    </location>
</feature>
<dbReference type="EMBL" id="HBIV01031565">
    <property type="protein sequence ID" value="CAE0670868.1"/>
    <property type="molecule type" value="Transcribed_RNA"/>
</dbReference>
<evidence type="ECO:0008006" key="3">
    <source>
        <dbReference type="Google" id="ProtNLM"/>
    </source>
</evidence>
<organism evidence="2">
    <name type="scientific">Lotharella globosa</name>
    <dbReference type="NCBI Taxonomy" id="91324"/>
    <lineage>
        <taxon>Eukaryota</taxon>
        <taxon>Sar</taxon>
        <taxon>Rhizaria</taxon>
        <taxon>Cercozoa</taxon>
        <taxon>Chlorarachniophyceae</taxon>
        <taxon>Lotharella</taxon>
    </lineage>
</organism>
<sequence length="266" mass="28649">MAIRVAPLGCVLSGLLLASCACARPVAARTLRWTSMANRPSAARLRQSRPSSRLTPDLLPKRSFGGACGQGSDLVALRRADDVWGAVSRRDEGRTRVNAKADSFLKDIDDVKKDDAQGSGPRTYYRTLFVLNVRQDEDISSPMLGRLPPGSRVSVREIRGRRALLETQGVEGWVSLVTEDGEANVEYLSGPDGSSEQIKALAASVQQQYAHMKTKEVPQPGEGMPLALQIALPFLAIASGYVAVSLVNGWLVTTFFPSIFKGAGAH</sequence>
<gene>
    <name evidence="2" type="ORF">LGLO00237_LOCUS22508</name>
</gene>
<dbReference type="AlphaFoldDB" id="A0A7S3Z3T1"/>
<feature type="chain" id="PRO_5031060840" description="SH3b domain-containing protein" evidence="1">
    <location>
        <begin position="24"/>
        <end position="266"/>
    </location>
</feature>
<keyword evidence="1" id="KW-0732">Signal</keyword>